<dbReference type="PROSITE" id="PS50021">
    <property type="entry name" value="CH"/>
    <property type="match status" value="1"/>
</dbReference>
<dbReference type="GO" id="GO:0051015">
    <property type="term" value="F:actin filament binding"/>
    <property type="evidence" value="ECO:0007669"/>
    <property type="project" value="TreeGrafter"/>
</dbReference>
<keyword evidence="4" id="KW-1185">Reference proteome</keyword>
<dbReference type="OrthoDB" id="15627at2759"/>
<dbReference type="GO" id="GO:0031032">
    <property type="term" value="P:actomyosin structure organization"/>
    <property type="evidence" value="ECO:0007669"/>
    <property type="project" value="InterPro"/>
</dbReference>
<dbReference type="InterPro" id="IPR050606">
    <property type="entry name" value="Calponin-like"/>
</dbReference>
<comment type="caution">
    <text evidence="2">The sequence shown here is derived from an EMBL/GenBank/DDBJ whole genome shotgun (WGS) entry which is preliminary data.</text>
</comment>
<protein>
    <recommendedName>
        <fullName evidence="1">Calponin-homology (CH) domain-containing protein</fullName>
    </recommendedName>
</protein>
<proteinExistence type="predicted"/>
<organism evidence="2 4">
    <name type="scientific">Adineta ricciae</name>
    <name type="common">Rotifer</name>
    <dbReference type="NCBI Taxonomy" id="249248"/>
    <lineage>
        <taxon>Eukaryota</taxon>
        <taxon>Metazoa</taxon>
        <taxon>Spiralia</taxon>
        <taxon>Gnathifera</taxon>
        <taxon>Rotifera</taxon>
        <taxon>Eurotatoria</taxon>
        <taxon>Bdelloidea</taxon>
        <taxon>Adinetida</taxon>
        <taxon>Adinetidae</taxon>
        <taxon>Adineta</taxon>
    </lineage>
</organism>
<dbReference type="GO" id="GO:0015629">
    <property type="term" value="C:actin cytoskeleton"/>
    <property type="evidence" value="ECO:0007669"/>
    <property type="project" value="TreeGrafter"/>
</dbReference>
<dbReference type="Gene3D" id="1.10.418.10">
    <property type="entry name" value="Calponin-like domain"/>
    <property type="match status" value="1"/>
</dbReference>
<dbReference type="PANTHER" id="PTHR47385">
    <property type="entry name" value="CALPONIN"/>
    <property type="match status" value="1"/>
</dbReference>
<dbReference type="Pfam" id="PF00307">
    <property type="entry name" value="CH"/>
    <property type="match status" value="1"/>
</dbReference>
<dbReference type="PRINTS" id="PR00888">
    <property type="entry name" value="SM22CALPONIN"/>
</dbReference>
<feature type="domain" description="Calponin-homology (CH)" evidence="1">
    <location>
        <begin position="17"/>
        <end position="121"/>
    </location>
</feature>
<dbReference type="SMART" id="SM00033">
    <property type="entry name" value="CH"/>
    <property type="match status" value="1"/>
</dbReference>
<dbReference type="InterPro" id="IPR003096">
    <property type="entry name" value="SM22_calponin"/>
</dbReference>
<evidence type="ECO:0000313" key="2">
    <source>
        <dbReference type="EMBL" id="CAF1311974.1"/>
    </source>
</evidence>
<evidence type="ECO:0000313" key="4">
    <source>
        <dbReference type="Proteomes" id="UP000663828"/>
    </source>
</evidence>
<dbReference type="PANTHER" id="PTHR47385:SF24">
    <property type="entry name" value="MUSCLE-SPECIFIC PROTEIN 20"/>
    <property type="match status" value="1"/>
</dbReference>
<dbReference type="InterPro" id="IPR036872">
    <property type="entry name" value="CH_dom_sf"/>
</dbReference>
<dbReference type="PRINTS" id="PR00889">
    <property type="entry name" value="CALPONIN"/>
</dbReference>
<dbReference type="GO" id="GO:0007015">
    <property type="term" value="P:actin filament organization"/>
    <property type="evidence" value="ECO:0007669"/>
    <property type="project" value="TreeGrafter"/>
</dbReference>
<evidence type="ECO:0000259" key="1">
    <source>
        <dbReference type="PROSITE" id="PS50021"/>
    </source>
</evidence>
<accession>A0A815EXA6</accession>
<dbReference type="InterPro" id="IPR001997">
    <property type="entry name" value="Calponin/LIMCH1"/>
</dbReference>
<evidence type="ECO:0000313" key="3">
    <source>
        <dbReference type="EMBL" id="CAF1456843.1"/>
    </source>
</evidence>
<gene>
    <name evidence="3" type="ORF">EDS130_LOCUS39891</name>
    <name evidence="2" type="ORF">XAT740_LOCUS29434</name>
</gene>
<dbReference type="InterPro" id="IPR001715">
    <property type="entry name" value="CH_dom"/>
</dbReference>
<dbReference type="EMBL" id="CAJNOR010002564">
    <property type="protein sequence ID" value="CAF1311974.1"/>
    <property type="molecule type" value="Genomic_DNA"/>
</dbReference>
<reference evidence="2" key="1">
    <citation type="submission" date="2021-02" db="EMBL/GenBank/DDBJ databases">
        <authorList>
            <person name="Nowell W R."/>
        </authorList>
    </citation>
    <scope>NUCLEOTIDE SEQUENCE</scope>
</reference>
<dbReference type="AlphaFoldDB" id="A0A815EXA6"/>
<dbReference type="SUPFAM" id="SSF47576">
    <property type="entry name" value="Calponin-homology domain, CH-domain"/>
    <property type="match status" value="1"/>
</dbReference>
<dbReference type="Proteomes" id="UP000663828">
    <property type="component" value="Unassembled WGS sequence"/>
</dbReference>
<dbReference type="EMBL" id="CAJNOJ010000461">
    <property type="protein sequence ID" value="CAF1456843.1"/>
    <property type="molecule type" value="Genomic_DNA"/>
</dbReference>
<sequence length="141" mass="16097">MALDRAVKDKIHFKRDQEQEHAAREWIEAVTGERFPTDDYEEALHDGIILCKLMNKLKPGSVPKIHTQGGPIKLRENIGLFQNAARAYGVDSSEVFQAVDCFDKQNIQQVTLCIFALNRLAQKNNFNGPKLNYHTKLPVYD</sequence>
<name>A0A815EXA6_ADIRI</name>
<dbReference type="Proteomes" id="UP000663852">
    <property type="component" value="Unassembled WGS sequence"/>
</dbReference>